<protein>
    <submittedName>
        <fullName evidence="11">Dipeptidase PepV</fullName>
    </submittedName>
</protein>
<dbReference type="GO" id="GO:0008237">
    <property type="term" value="F:metallopeptidase activity"/>
    <property type="evidence" value="ECO:0007669"/>
    <property type="project" value="UniProtKB-KW"/>
</dbReference>
<comment type="caution">
    <text evidence="11">The sequence shown here is derived from an EMBL/GenBank/DDBJ whole genome shotgun (WGS) entry which is preliminary data.</text>
</comment>
<comment type="cofactor">
    <cofactor evidence="1">
        <name>Zn(2+)</name>
        <dbReference type="ChEBI" id="CHEBI:29105"/>
    </cofactor>
</comment>
<dbReference type="InterPro" id="IPR036264">
    <property type="entry name" value="Bact_exopeptidase_dim_dom"/>
</dbReference>
<dbReference type="Pfam" id="PF07687">
    <property type="entry name" value="M20_dimer"/>
    <property type="match status" value="1"/>
</dbReference>
<keyword evidence="9" id="KW-0170">Cobalt</keyword>
<evidence type="ECO:0000256" key="1">
    <source>
        <dbReference type="ARBA" id="ARBA00001947"/>
    </source>
</evidence>
<dbReference type="NCBIfam" id="NF005591">
    <property type="entry name" value="PRK07318.1"/>
    <property type="match status" value="1"/>
</dbReference>
<feature type="domain" description="Peptidase M20 dimerisation" evidence="10">
    <location>
        <begin position="258"/>
        <end position="370"/>
    </location>
</feature>
<dbReference type="Gene3D" id="3.30.70.360">
    <property type="match status" value="2"/>
</dbReference>
<keyword evidence="7" id="KW-0224">Dipeptidase</keyword>
<keyword evidence="5" id="KW-0378">Hydrolase</keyword>
<gene>
    <name evidence="11" type="primary">pepV</name>
    <name evidence="11" type="ORF">ENL70_03880</name>
</gene>
<evidence type="ECO:0000313" key="11">
    <source>
        <dbReference type="EMBL" id="HHI65669.1"/>
    </source>
</evidence>
<dbReference type="SUPFAM" id="SSF55031">
    <property type="entry name" value="Bacterial exopeptidase dimerisation domain"/>
    <property type="match status" value="1"/>
</dbReference>
<proteinExistence type="inferred from homology"/>
<sequence>MYFKMDYLSFIESKKAEFIEDLKKILSYPSVNGEKTEGAPFGVEVRKCLDETLNIAKRMGFKTFVVNDAVGVVEYGNSDDYVASLTHLDVVPAGDGWDSDPFVARIDGDKIYARGAIDDKGPAIASLYSLYAIKELGIGIGKKIRVLFGTNEEEGSNDMPLYLSKEKPPIYAFSPDAEFPVIHSEKGMVFVRISWDIDQGNDGIIIEEITGGTKANVVPNKAYAVLKNADKNVISEILKTIESEKPFKWTVRYDEKVYVECIGKSSHAAHPELGLNAIMGLFEFLSKLPLNIKAKKVIDWLATYIDSETDAKKFGIFCEDKYGKLTFNVGIVSFKDKTLSLDINYRTPVTLDYDAINEKFVQIIEKTGAKVEFLLKDRPLFYPEDHFLVKTLLEVYRKYVNSNTPPLSIGGGTYSKHIPNTVSFGPLFEGEEDLCHQANEFARIPDLIKCSAIYAEALTKLSNF</sequence>
<dbReference type="PANTHER" id="PTHR43808">
    <property type="entry name" value="ACETYLORNITHINE DEACETYLASE"/>
    <property type="match status" value="1"/>
</dbReference>
<reference evidence="11" key="1">
    <citation type="journal article" date="2020" name="mSystems">
        <title>Genome- and Community-Level Interaction Insights into Carbon Utilization and Element Cycling Functions of Hydrothermarchaeota in Hydrothermal Sediment.</title>
        <authorList>
            <person name="Zhou Z."/>
            <person name="Liu Y."/>
            <person name="Xu W."/>
            <person name="Pan J."/>
            <person name="Luo Z.H."/>
            <person name="Li M."/>
        </authorList>
    </citation>
    <scope>NUCLEOTIDE SEQUENCE [LARGE SCALE GENOMIC DNA]</scope>
    <source>
        <strain evidence="11">SpSt-1019</strain>
    </source>
</reference>
<keyword evidence="8" id="KW-0482">Metalloprotease</keyword>
<comment type="similarity">
    <text evidence="2">Belongs to the peptidase M20A family.</text>
</comment>
<organism evidence="11">
    <name type="scientific">Thermodesulfobium narugense</name>
    <dbReference type="NCBI Taxonomy" id="184064"/>
    <lineage>
        <taxon>Bacteria</taxon>
        <taxon>Pseudomonadati</taxon>
        <taxon>Thermodesulfobiota</taxon>
        <taxon>Thermodesulfobiia</taxon>
        <taxon>Thermodesulfobiales</taxon>
        <taxon>Thermodesulfobiaceae</taxon>
        <taxon>Thermodesulfobium</taxon>
    </lineage>
</organism>
<evidence type="ECO:0000256" key="3">
    <source>
        <dbReference type="ARBA" id="ARBA00022670"/>
    </source>
</evidence>
<dbReference type="NCBIfam" id="TIGR01887">
    <property type="entry name" value="dipeptidaselike"/>
    <property type="match status" value="1"/>
</dbReference>
<evidence type="ECO:0000256" key="6">
    <source>
        <dbReference type="ARBA" id="ARBA00022833"/>
    </source>
</evidence>
<evidence type="ECO:0000256" key="8">
    <source>
        <dbReference type="ARBA" id="ARBA00023049"/>
    </source>
</evidence>
<accession>A0A7C5PBC5</accession>
<dbReference type="InterPro" id="IPR001261">
    <property type="entry name" value="ArgE/DapE_CS"/>
</dbReference>
<evidence type="ECO:0000256" key="7">
    <source>
        <dbReference type="ARBA" id="ARBA00022997"/>
    </source>
</evidence>
<dbReference type="InterPro" id="IPR010964">
    <property type="entry name" value="M20A_pepV-rel"/>
</dbReference>
<dbReference type="GO" id="GO:0008270">
    <property type="term" value="F:zinc ion binding"/>
    <property type="evidence" value="ECO:0007669"/>
    <property type="project" value="InterPro"/>
</dbReference>
<dbReference type="GO" id="GO:0016805">
    <property type="term" value="F:dipeptidase activity"/>
    <property type="evidence" value="ECO:0007669"/>
    <property type="project" value="UniProtKB-KW"/>
</dbReference>
<evidence type="ECO:0000256" key="4">
    <source>
        <dbReference type="ARBA" id="ARBA00022723"/>
    </source>
</evidence>
<evidence type="ECO:0000259" key="10">
    <source>
        <dbReference type="Pfam" id="PF07687"/>
    </source>
</evidence>
<keyword evidence="3" id="KW-0645">Protease</keyword>
<keyword evidence="6" id="KW-0862">Zinc</keyword>
<keyword evidence="4" id="KW-0479">Metal-binding</keyword>
<name>A0A7C5PBC5_9BACT</name>
<dbReference type="Gene3D" id="3.40.630.10">
    <property type="entry name" value="Zn peptidases"/>
    <property type="match status" value="1"/>
</dbReference>
<dbReference type="AlphaFoldDB" id="A0A7C5PBC5"/>
<dbReference type="GO" id="GO:0006508">
    <property type="term" value="P:proteolysis"/>
    <property type="evidence" value="ECO:0007669"/>
    <property type="project" value="UniProtKB-KW"/>
</dbReference>
<dbReference type="GO" id="GO:0006526">
    <property type="term" value="P:L-arginine biosynthetic process"/>
    <property type="evidence" value="ECO:0007669"/>
    <property type="project" value="TreeGrafter"/>
</dbReference>
<dbReference type="GO" id="GO:0008777">
    <property type="term" value="F:acetylornithine deacetylase activity"/>
    <property type="evidence" value="ECO:0007669"/>
    <property type="project" value="TreeGrafter"/>
</dbReference>
<dbReference type="SUPFAM" id="SSF53187">
    <property type="entry name" value="Zn-dependent exopeptidases"/>
    <property type="match status" value="1"/>
</dbReference>
<dbReference type="Pfam" id="PF01546">
    <property type="entry name" value="Peptidase_M20"/>
    <property type="match status" value="1"/>
</dbReference>
<evidence type="ECO:0000256" key="9">
    <source>
        <dbReference type="ARBA" id="ARBA00023285"/>
    </source>
</evidence>
<dbReference type="EMBL" id="DRUY01000129">
    <property type="protein sequence ID" value="HHI65669.1"/>
    <property type="molecule type" value="Genomic_DNA"/>
</dbReference>
<dbReference type="InterPro" id="IPR011650">
    <property type="entry name" value="Peptidase_M20_dimer"/>
</dbReference>
<dbReference type="InterPro" id="IPR002933">
    <property type="entry name" value="Peptidase_M20"/>
</dbReference>
<evidence type="ECO:0000256" key="2">
    <source>
        <dbReference type="ARBA" id="ARBA00006247"/>
    </source>
</evidence>
<dbReference type="PROSITE" id="PS00759">
    <property type="entry name" value="ARGE_DAPE_CPG2_2"/>
    <property type="match status" value="1"/>
</dbReference>
<evidence type="ECO:0000256" key="5">
    <source>
        <dbReference type="ARBA" id="ARBA00022801"/>
    </source>
</evidence>
<dbReference type="InterPro" id="IPR050072">
    <property type="entry name" value="Peptidase_M20A"/>
</dbReference>
<dbReference type="PANTHER" id="PTHR43808:SF31">
    <property type="entry name" value="N-ACETYL-L-CITRULLINE DEACETYLASE"/>
    <property type="match status" value="1"/>
</dbReference>